<gene>
    <name evidence="1" type="ORF">BLA27_05825</name>
</gene>
<organism evidence="1 2">
    <name type="scientific">Brucella cytisi</name>
    <dbReference type="NCBI Taxonomy" id="407152"/>
    <lineage>
        <taxon>Bacteria</taxon>
        <taxon>Pseudomonadati</taxon>
        <taxon>Pseudomonadota</taxon>
        <taxon>Alphaproteobacteria</taxon>
        <taxon>Hyphomicrobiales</taxon>
        <taxon>Brucellaceae</taxon>
        <taxon>Brucella/Ochrobactrum group</taxon>
        <taxon>Brucella</taxon>
    </lineage>
</organism>
<protein>
    <submittedName>
        <fullName evidence="1">Uncharacterized protein</fullName>
    </submittedName>
</protein>
<evidence type="ECO:0000313" key="2">
    <source>
        <dbReference type="Proteomes" id="UP000182985"/>
    </source>
</evidence>
<comment type="caution">
    <text evidence="1">The sequence shown here is derived from an EMBL/GenBank/DDBJ whole genome shotgun (WGS) entry which is preliminary data.</text>
</comment>
<sequence length="98" mass="10674">MEPSSFQRVHAARKENDCMQIVDALVKRCDKENSYQVEFIGEDGETVCVSFRHDSEEELSHHDAIASALAKMAPLTAYGAAFISILSANKLNTAATAA</sequence>
<dbReference type="Proteomes" id="UP000182985">
    <property type="component" value="Unassembled WGS sequence"/>
</dbReference>
<proteinExistence type="predicted"/>
<dbReference type="AlphaFoldDB" id="A0A1J6IH86"/>
<keyword evidence="2" id="KW-1185">Reference proteome</keyword>
<dbReference type="EMBL" id="MOEC01000004">
    <property type="protein sequence ID" value="OIS94456.1"/>
    <property type="molecule type" value="Genomic_DNA"/>
</dbReference>
<accession>A0A1J6IH86</accession>
<evidence type="ECO:0000313" key="1">
    <source>
        <dbReference type="EMBL" id="OIS94456.1"/>
    </source>
</evidence>
<name>A0A1J6IH86_9HYPH</name>
<reference evidence="1 2" key="1">
    <citation type="submission" date="2016-10" db="EMBL/GenBank/DDBJ databases">
        <title>The Draft Genome Sequence of the Potato Rhizosphere Bacteria Ochrobactrum sp. IPA7.2.</title>
        <authorList>
            <person name="Gogoleva N.E."/>
            <person name="Khlopko Y.A."/>
            <person name="Burygin G.L."/>
            <person name="Plotnikov A.O."/>
        </authorList>
    </citation>
    <scope>NUCLEOTIDE SEQUENCE [LARGE SCALE GENOMIC DNA]</scope>
    <source>
        <strain evidence="1 2">IPA7.2</strain>
    </source>
</reference>